<dbReference type="EMBL" id="JPKZ01003110">
    <property type="protein sequence ID" value="KHN73429.1"/>
    <property type="molecule type" value="Genomic_DNA"/>
</dbReference>
<feature type="domain" description="F-box" evidence="1">
    <location>
        <begin position="70"/>
        <end position="118"/>
    </location>
</feature>
<dbReference type="SUPFAM" id="SSF81383">
    <property type="entry name" value="F-box domain"/>
    <property type="match status" value="1"/>
</dbReference>
<dbReference type="SMART" id="SM00256">
    <property type="entry name" value="FBOX"/>
    <property type="match status" value="1"/>
</dbReference>
<dbReference type="PROSITE" id="PS50181">
    <property type="entry name" value="FBOX"/>
    <property type="match status" value="1"/>
</dbReference>
<evidence type="ECO:0000259" key="1">
    <source>
        <dbReference type="PROSITE" id="PS50181"/>
    </source>
</evidence>
<dbReference type="CDD" id="cd09917">
    <property type="entry name" value="F-box_SF"/>
    <property type="match status" value="1"/>
</dbReference>
<dbReference type="Gene3D" id="1.20.1280.50">
    <property type="match status" value="1"/>
</dbReference>
<name>A0A0B2UVZ1_TOXCA</name>
<evidence type="ECO:0000313" key="2">
    <source>
        <dbReference type="EMBL" id="KHN73429.1"/>
    </source>
</evidence>
<dbReference type="OrthoDB" id="5876810at2759"/>
<sequence length="337" mass="38220">MTIRFLRRARQRGQLKYYSMCANEGVIANEYTESDSLGVNVLCISHSDVSIPIVAVPCAAYGFHLAKLHKQTLEDLADKCILQILRLLNINDLCRVRLVNRRLNSIVQRHYDVLAKKRVEGMTIYGLANGELNFDRQFCDNPCFTDSDDGMDGPISCDRVWESSLKCMCLDDALRHVVVNECVCIESARFDRALRLSLQRSFRAAVRQLELVDCTIDIGLPLLTNETLRQWSSEMTWPSLLALRNVKSCFSIVGVGLMIESYFLYCYRSEESKCSYGQLPILWNFGVVESQVADVLVTLRSLGSQAVILESETTNVVVVVRYSLNSPPLHIRMKCQK</sequence>
<reference evidence="2 3" key="1">
    <citation type="submission" date="2014-11" db="EMBL/GenBank/DDBJ databases">
        <title>Genetic blueprint of the zoonotic pathogen Toxocara canis.</title>
        <authorList>
            <person name="Zhu X.-Q."/>
            <person name="Korhonen P.K."/>
            <person name="Cai H."/>
            <person name="Young N.D."/>
            <person name="Nejsum P."/>
            <person name="von Samson-Himmelstjerna G."/>
            <person name="Boag P.R."/>
            <person name="Tan P."/>
            <person name="Li Q."/>
            <person name="Min J."/>
            <person name="Yang Y."/>
            <person name="Wang X."/>
            <person name="Fang X."/>
            <person name="Hall R.S."/>
            <person name="Hofmann A."/>
            <person name="Sternberg P.W."/>
            <person name="Jex A.R."/>
            <person name="Gasser R.B."/>
        </authorList>
    </citation>
    <scope>NUCLEOTIDE SEQUENCE [LARGE SCALE GENOMIC DNA]</scope>
    <source>
        <strain evidence="2">PN_DK_2014</strain>
    </source>
</reference>
<dbReference type="AlphaFoldDB" id="A0A0B2UVZ1"/>
<organism evidence="2 3">
    <name type="scientific">Toxocara canis</name>
    <name type="common">Canine roundworm</name>
    <dbReference type="NCBI Taxonomy" id="6265"/>
    <lineage>
        <taxon>Eukaryota</taxon>
        <taxon>Metazoa</taxon>
        <taxon>Ecdysozoa</taxon>
        <taxon>Nematoda</taxon>
        <taxon>Chromadorea</taxon>
        <taxon>Rhabditida</taxon>
        <taxon>Spirurina</taxon>
        <taxon>Ascaridomorpha</taxon>
        <taxon>Ascaridoidea</taxon>
        <taxon>Toxocaridae</taxon>
        <taxon>Toxocara</taxon>
    </lineage>
</organism>
<proteinExistence type="predicted"/>
<protein>
    <recommendedName>
        <fullName evidence="1">F-box domain-containing protein</fullName>
    </recommendedName>
</protein>
<accession>A0A0B2UVZ1</accession>
<dbReference type="InterPro" id="IPR001810">
    <property type="entry name" value="F-box_dom"/>
</dbReference>
<comment type="caution">
    <text evidence="2">The sequence shown here is derived from an EMBL/GenBank/DDBJ whole genome shotgun (WGS) entry which is preliminary data.</text>
</comment>
<evidence type="ECO:0000313" key="3">
    <source>
        <dbReference type="Proteomes" id="UP000031036"/>
    </source>
</evidence>
<dbReference type="OMA" id="LHINTIE"/>
<gene>
    <name evidence="2" type="ORF">Tcan_03020</name>
</gene>
<dbReference type="Pfam" id="PF00646">
    <property type="entry name" value="F-box"/>
    <property type="match status" value="1"/>
</dbReference>
<dbReference type="Proteomes" id="UP000031036">
    <property type="component" value="Unassembled WGS sequence"/>
</dbReference>
<keyword evidence="3" id="KW-1185">Reference proteome</keyword>
<dbReference type="InterPro" id="IPR036047">
    <property type="entry name" value="F-box-like_dom_sf"/>
</dbReference>